<evidence type="ECO:0000256" key="9">
    <source>
        <dbReference type="RuleBase" id="RU003953"/>
    </source>
</evidence>
<evidence type="ECO:0000256" key="8">
    <source>
        <dbReference type="ARBA" id="ARBA00022884"/>
    </source>
</evidence>
<dbReference type="CDD" id="cd00077">
    <property type="entry name" value="HDc"/>
    <property type="match status" value="1"/>
</dbReference>
<comment type="caution">
    <text evidence="12">The sequence shown here is derived from an EMBL/GenBank/DDBJ whole genome shotgun (WGS) entry which is preliminary data.</text>
</comment>
<protein>
    <submittedName>
        <fullName evidence="12">HD domain-containing protein</fullName>
    </submittedName>
</protein>
<accession>A0A7C1WI60</accession>
<dbReference type="GO" id="GO:0003723">
    <property type="term" value="F:RNA binding"/>
    <property type="evidence" value="ECO:0007669"/>
    <property type="project" value="UniProtKB-KW"/>
</dbReference>
<dbReference type="SUPFAM" id="SSF81301">
    <property type="entry name" value="Nucleotidyltransferase"/>
    <property type="match status" value="1"/>
</dbReference>
<dbReference type="GO" id="GO:0046872">
    <property type="term" value="F:metal ion binding"/>
    <property type="evidence" value="ECO:0007669"/>
    <property type="project" value="UniProtKB-KW"/>
</dbReference>
<keyword evidence="3" id="KW-0819">tRNA processing</keyword>
<keyword evidence="5" id="KW-0479">Metal-binding</keyword>
<evidence type="ECO:0000256" key="3">
    <source>
        <dbReference type="ARBA" id="ARBA00022694"/>
    </source>
</evidence>
<dbReference type="Gene3D" id="1.10.3090.10">
    <property type="entry name" value="cca-adding enzyme, domain 2"/>
    <property type="match status" value="1"/>
</dbReference>
<evidence type="ECO:0000256" key="2">
    <source>
        <dbReference type="ARBA" id="ARBA00022679"/>
    </source>
</evidence>
<dbReference type="GO" id="GO:0008033">
    <property type="term" value="P:tRNA processing"/>
    <property type="evidence" value="ECO:0007669"/>
    <property type="project" value="UniProtKB-KW"/>
</dbReference>
<dbReference type="GO" id="GO:0000166">
    <property type="term" value="F:nucleotide binding"/>
    <property type="evidence" value="ECO:0007669"/>
    <property type="project" value="UniProtKB-KW"/>
</dbReference>
<evidence type="ECO:0000313" key="11">
    <source>
        <dbReference type="EMBL" id="HEA87586.1"/>
    </source>
</evidence>
<evidence type="ECO:0000256" key="4">
    <source>
        <dbReference type="ARBA" id="ARBA00022695"/>
    </source>
</evidence>
<keyword evidence="6" id="KW-0547">Nucleotide-binding</keyword>
<dbReference type="InterPro" id="IPR032828">
    <property type="entry name" value="PolyA_RNA-bd"/>
</dbReference>
<organism evidence="12">
    <name type="scientific">candidate division WOR-3 bacterium</name>
    <dbReference type="NCBI Taxonomy" id="2052148"/>
    <lineage>
        <taxon>Bacteria</taxon>
        <taxon>Bacteria division WOR-3</taxon>
    </lineage>
</organism>
<dbReference type="SMART" id="SM00471">
    <property type="entry name" value="HDc"/>
    <property type="match status" value="1"/>
</dbReference>
<dbReference type="GO" id="GO:0016779">
    <property type="term" value="F:nucleotidyltransferase activity"/>
    <property type="evidence" value="ECO:0007669"/>
    <property type="project" value="UniProtKB-KW"/>
</dbReference>
<keyword evidence="2 9" id="KW-0808">Transferase</keyword>
<dbReference type="InterPro" id="IPR002646">
    <property type="entry name" value="PolA_pol_head_dom"/>
</dbReference>
<keyword evidence="7" id="KW-0460">Magnesium</keyword>
<evidence type="ECO:0000313" key="13">
    <source>
        <dbReference type="EMBL" id="HFJ53111.1"/>
    </source>
</evidence>
<evidence type="ECO:0000313" key="12">
    <source>
        <dbReference type="EMBL" id="HEE18271.1"/>
    </source>
</evidence>
<evidence type="ECO:0000256" key="1">
    <source>
        <dbReference type="ARBA" id="ARBA00001946"/>
    </source>
</evidence>
<keyword evidence="4" id="KW-0548">Nucleotidyltransferase</keyword>
<dbReference type="InterPro" id="IPR050124">
    <property type="entry name" value="tRNA_CCA-adding_enzyme"/>
</dbReference>
<dbReference type="InterPro" id="IPR006674">
    <property type="entry name" value="HD_domain"/>
</dbReference>
<sequence>MISEIHARLQSLGRTYDRLIELQADRQLYLVGGALRDILLYRPPQDFDFAVAGSAIEFARQFAQKIRGKLVILSEEDDEARVVYRKKITFDFNGLGTASIEADLMRRDFTINALALKLPAGEYIIDPYGGQEDIKRKLIRPVTDNTLARDPLRLLRAFRLALELGFTIDSAIEHQGANVSLARTAPERIGMEFMRILNNSGATDCIKRLIVLGRLVEIMPEMSALLEEPELREHTLRTFIKIEELLNTPGFFSRFQPEWNSYLNQDPPRAPLLKLAGLLHDIAKPHTRFINESGETHFYGHDSLGARLAVKIGYERLRLSRLQVRILRTLVREHMRLHLLATAPELSDRAIRRFFRDLGSEALGLMILCYADGWATAGRTIHLEDTITRMLNQQRMENARRRIKRLVTGHDLIALGMKPGPVFKVILQELEDLQIEGKITTKEEGIEYLKSYLKSRPQ</sequence>
<comment type="cofactor">
    <cofactor evidence="1">
        <name>Mg(2+)</name>
        <dbReference type="ChEBI" id="CHEBI:18420"/>
    </cofactor>
</comment>
<evidence type="ECO:0000256" key="6">
    <source>
        <dbReference type="ARBA" id="ARBA00022741"/>
    </source>
</evidence>
<reference evidence="12" key="1">
    <citation type="journal article" date="2020" name="mSystems">
        <title>Genome- and Community-Level Interaction Insights into Carbon Utilization and Element Cycling Functions of Hydrothermarchaeota in Hydrothermal Sediment.</title>
        <authorList>
            <person name="Zhou Z."/>
            <person name="Liu Y."/>
            <person name="Xu W."/>
            <person name="Pan J."/>
            <person name="Luo Z.H."/>
            <person name="Li M."/>
        </authorList>
    </citation>
    <scope>NUCLEOTIDE SEQUENCE [LARGE SCALE GENOMIC DNA]</scope>
    <source>
        <strain evidence="12">SpSt-236</strain>
        <strain evidence="11">SpSt-265</strain>
        <strain evidence="13">SpSt-465</strain>
    </source>
</reference>
<dbReference type="EMBL" id="DSLG01000007">
    <property type="protein sequence ID" value="HEA87586.1"/>
    <property type="molecule type" value="Genomic_DNA"/>
</dbReference>
<dbReference type="CDD" id="cd05398">
    <property type="entry name" value="NT_ClassII-CCAase"/>
    <property type="match status" value="1"/>
</dbReference>
<comment type="similarity">
    <text evidence="9">Belongs to the tRNA nucleotidyltransferase/poly(A) polymerase family.</text>
</comment>
<dbReference type="AlphaFoldDB" id="A0A7C1WI60"/>
<keyword evidence="8 9" id="KW-0694">RNA-binding</keyword>
<feature type="domain" description="HD/PDEase" evidence="10">
    <location>
        <begin position="227"/>
        <end position="386"/>
    </location>
</feature>
<name>A0A7C1WI60_UNCW3</name>
<evidence type="ECO:0000256" key="5">
    <source>
        <dbReference type="ARBA" id="ARBA00022723"/>
    </source>
</evidence>
<dbReference type="Pfam" id="PF01966">
    <property type="entry name" value="HD"/>
    <property type="match status" value="1"/>
</dbReference>
<dbReference type="Pfam" id="PF01743">
    <property type="entry name" value="PolyA_pol"/>
    <property type="match status" value="1"/>
</dbReference>
<dbReference type="Gene3D" id="3.30.460.10">
    <property type="entry name" value="Beta Polymerase, domain 2"/>
    <property type="match status" value="1"/>
</dbReference>
<dbReference type="SUPFAM" id="SSF81891">
    <property type="entry name" value="Poly A polymerase C-terminal region-like"/>
    <property type="match status" value="1"/>
</dbReference>
<proteinExistence type="inferred from homology"/>
<dbReference type="PANTHER" id="PTHR47545">
    <property type="entry name" value="MULTIFUNCTIONAL CCA PROTEIN"/>
    <property type="match status" value="1"/>
</dbReference>
<dbReference type="EMBL" id="DSKA01000133">
    <property type="protein sequence ID" value="HEE18271.1"/>
    <property type="molecule type" value="Genomic_DNA"/>
</dbReference>
<dbReference type="InterPro" id="IPR003607">
    <property type="entry name" value="HD/PDEase_dom"/>
</dbReference>
<evidence type="ECO:0000256" key="7">
    <source>
        <dbReference type="ARBA" id="ARBA00022842"/>
    </source>
</evidence>
<dbReference type="InterPro" id="IPR043519">
    <property type="entry name" value="NT_sf"/>
</dbReference>
<dbReference type="EMBL" id="DSTU01000001">
    <property type="protein sequence ID" value="HFJ53111.1"/>
    <property type="molecule type" value="Genomic_DNA"/>
</dbReference>
<dbReference type="Pfam" id="PF12627">
    <property type="entry name" value="PolyA_pol_RNAbd"/>
    <property type="match status" value="1"/>
</dbReference>
<gene>
    <name evidence="12" type="ORF">ENP62_01810</name>
    <name evidence="11" type="ORF">ENP94_06215</name>
    <name evidence="13" type="ORF">ENS16_00240</name>
</gene>
<evidence type="ECO:0000259" key="10">
    <source>
        <dbReference type="SMART" id="SM00471"/>
    </source>
</evidence>